<protein>
    <submittedName>
        <fullName evidence="1">Uncharacterized protein</fullName>
    </submittedName>
</protein>
<gene>
    <name evidence="1" type="ORF">ABC969_15655</name>
</gene>
<sequence length="79" mass="8827">MALPLSSHLCYLKISMVSNSDNTNKRGRPVTTGKGSLIGIRMLPDLLAALDEWIEAQVEPKPSRPEAARRILWEALSRR</sequence>
<reference evidence="1 2" key="1">
    <citation type="submission" date="2024-05" db="EMBL/GenBank/DDBJ databases">
        <authorList>
            <person name="Liu Q."/>
            <person name="Xin Y.-H."/>
        </authorList>
    </citation>
    <scope>NUCLEOTIDE SEQUENCE [LARGE SCALE GENOMIC DNA]</scope>
    <source>
        <strain evidence="1 2">CGMCC 1.15349</strain>
    </source>
</reference>
<name>A0ABU9XWF0_9SPHN</name>
<organism evidence="1 2">
    <name type="scientific">Sphingomonas qilianensis</name>
    <dbReference type="NCBI Taxonomy" id="1736690"/>
    <lineage>
        <taxon>Bacteria</taxon>
        <taxon>Pseudomonadati</taxon>
        <taxon>Pseudomonadota</taxon>
        <taxon>Alphaproteobacteria</taxon>
        <taxon>Sphingomonadales</taxon>
        <taxon>Sphingomonadaceae</taxon>
        <taxon>Sphingomonas</taxon>
    </lineage>
</organism>
<comment type="caution">
    <text evidence="1">The sequence shown here is derived from an EMBL/GenBank/DDBJ whole genome shotgun (WGS) entry which is preliminary data.</text>
</comment>
<evidence type="ECO:0000313" key="2">
    <source>
        <dbReference type="Proteomes" id="UP001404104"/>
    </source>
</evidence>
<dbReference type="RefSeq" id="WP_345866101.1">
    <property type="nucleotide sequence ID" value="NZ_JBDIMF010000008.1"/>
</dbReference>
<dbReference type="EMBL" id="JBDIMF010000008">
    <property type="protein sequence ID" value="MEN2787849.1"/>
    <property type="molecule type" value="Genomic_DNA"/>
</dbReference>
<accession>A0ABU9XWF0</accession>
<dbReference type="Proteomes" id="UP001404104">
    <property type="component" value="Unassembled WGS sequence"/>
</dbReference>
<proteinExistence type="predicted"/>
<keyword evidence="2" id="KW-1185">Reference proteome</keyword>
<evidence type="ECO:0000313" key="1">
    <source>
        <dbReference type="EMBL" id="MEN2787849.1"/>
    </source>
</evidence>